<accession>C1DUZ9</accession>
<keyword evidence="3" id="KW-1185">Reference proteome</keyword>
<sequence length="239" mass="27508">MEKEVVKCNICNDTGWVFKEGGVVKCECQYSLRSYQVSSSLNIPKKYYHATLENFIDGGIFSRKLVIKKVKEYIYSDEIEEGKGFFFYGNNGVGKTHLAVGILKEFYNLKGITGIFYDTRILLYDLKATFEGNSSTRELLDAVIRAPILVLDDLGSERLSDWAKDILHYIIISRYNDKLPVIITSNISLEKNKNKDIDQDVESKFGKGIASRLMEMCYPLYIEGEDFRRTSIQKELRRL</sequence>
<dbReference type="InterPro" id="IPR003593">
    <property type="entry name" value="AAA+_ATPase"/>
</dbReference>
<organism evidence="2 3">
    <name type="scientific">Sulfurihydrogenibium azorense (strain DSM 15241 / OCM 825 / Az-Fu1)</name>
    <dbReference type="NCBI Taxonomy" id="204536"/>
    <lineage>
        <taxon>Bacteria</taxon>
        <taxon>Pseudomonadati</taxon>
        <taxon>Aquificota</taxon>
        <taxon>Aquificia</taxon>
        <taxon>Aquificales</taxon>
        <taxon>Hydrogenothermaceae</taxon>
        <taxon>Sulfurihydrogenibium</taxon>
    </lineage>
</organism>
<dbReference type="GO" id="GO:0006260">
    <property type="term" value="P:DNA replication"/>
    <property type="evidence" value="ECO:0007669"/>
    <property type="project" value="TreeGrafter"/>
</dbReference>
<dbReference type="GO" id="GO:0005524">
    <property type="term" value="F:ATP binding"/>
    <property type="evidence" value="ECO:0007669"/>
    <property type="project" value="InterPro"/>
</dbReference>
<dbReference type="Gene3D" id="3.40.50.300">
    <property type="entry name" value="P-loop containing nucleotide triphosphate hydrolases"/>
    <property type="match status" value="1"/>
</dbReference>
<dbReference type="CDD" id="cd00009">
    <property type="entry name" value="AAA"/>
    <property type="match status" value="1"/>
</dbReference>
<dbReference type="InterPro" id="IPR027417">
    <property type="entry name" value="P-loop_NTPase"/>
</dbReference>
<evidence type="ECO:0000259" key="1">
    <source>
        <dbReference type="SMART" id="SM00382"/>
    </source>
</evidence>
<dbReference type="EMBL" id="CP001229">
    <property type="protein sequence ID" value="ACN99755.1"/>
    <property type="molecule type" value="Genomic_DNA"/>
</dbReference>
<evidence type="ECO:0000313" key="2">
    <source>
        <dbReference type="EMBL" id="ACN99755.1"/>
    </source>
</evidence>
<protein>
    <submittedName>
        <fullName evidence="2">DNA replication protein DnaC</fullName>
    </submittedName>
</protein>
<dbReference type="SMART" id="SM00382">
    <property type="entry name" value="AAA"/>
    <property type="match status" value="1"/>
</dbReference>
<gene>
    <name evidence="2" type="ordered locus">SULAZ_0963</name>
</gene>
<dbReference type="PANTHER" id="PTHR30050">
    <property type="entry name" value="CHROMOSOMAL REPLICATION INITIATOR PROTEIN DNAA"/>
    <property type="match status" value="1"/>
</dbReference>
<dbReference type="SUPFAM" id="SSF52540">
    <property type="entry name" value="P-loop containing nucleoside triphosphate hydrolases"/>
    <property type="match status" value="1"/>
</dbReference>
<reference evidence="2 3" key="1">
    <citation type="journal article" date="2009" name="J. Bacteriol.">
        <title>Complete and draft genome sequences of six members of the Aquificales.</title>
        <authorList>
            <person name="Reysenbach A.L."/>
            <person name="Hamamura N."/>
            <person name="Podar M."/>
            <person name="Griffiths E."/>
            <person name="Ferreira S."/>
            <person name="Hochstein R."/>
            <person name="Heidelberg J."/>
            <person name="Johnson J."/>
            <person name="Mead D."/>
            <person name="Pohorille A."/>
            <person name="Sarmiento M."/>
            <person name="Schweighofer K."/>
            <person name="Seshadri R."/>
            <person name="Voytek M.A."/>
        </authorList>
    </citation>
    <scope>NUCLEOTIDE SEQUENCE [LARGE SCALE GENOMIC DNA]</scope>
    <source>
        <strain evidence="3">Az-Fu1 / DSM 15241 / OCM 825</strain>
    </source>
</reference>
<dbReference type="PANTHER" id="PTHR30050:SF4">
    <property type="entry name" value="ATP-BINDING PROTEIN RV3427C IN INSERTION SEQUENCE-RELATED"/>
    <property type="match status" value="1"/>
</dbReference>
<dbReference type="eggNOG" id="COG1484">
    <property type="taxonomic scope" value="Bacteria"/>
</dbReference>
<dbReference type="AlphaFoldDB" id="C1DUZ9"/>
<dbReference type="OrthoDB" id="9776217at2"/>
<dbReference type="RefSeq" id="WP_012675063.1">
    <property type="nucleotide sequence ID" value="NC_012438.1"/>
</dbReference>
<dbReference type="HOGENOM" id="CLU_062999_3_2_0"/>
<dbReference type="Proteomes" id="UP000001369">
    <property type="component" value="Chromosome"/>
</dbReference>
<dbReference type="KEGG" id="saf:SULAZ_0963"/>
<feature type="domain" description="AAA+ ATPase" evidence="1">
    <location>
        <begin position="81"/>
        <end position="220"/>
    </location>
</feature>
<evidence type="ECO:0000313" key="3">
    <source>
        <dbReference type="Proteomes" id="UP000001369"/>
    </source>
</evidence>
<name>C1DUZ9_SULAA</name>
<dbReference type="STRING" id="204536.SULAZ_0963"/>
<dbReference type="Pfam" id="PF01695">
    <property type="entry name" value="IstB_IS21"/>
    <property type="match status" value="1"/>
</dbReference>
<dbReference type="InterPro" id="IPR002611">
    <property type="entry name" value="IstB_ATP-bd"/>
</dbReference>
<proteinExistence type="predicted"/>